<dbReference type="PANTHER" id="PTHR43479">
    <property type="entry name" value="ACREF/ENVCD OPERON REPRESSOR-RELATED"/>
    <property type="match status" value="1"/>
</dbReference>
<dbReference type="EMBL" id="RHGB01000003">
    <property type="protein sequence ID" value="RNL66736.1"/>
    <property type="molecule type" value="Genomic_DNA"/>
</dbReference>
<dbReference type="InterPro" id="IPR023772">
    <property type="entry name" value="DNA-bd_HTH_TetR-type_CS"/>
</dbReference>
<feature type="DNA-binding region" description="H-T-H motif" evidence="2">
    <location>
        <begin position="55"/>
        <end position="74"/>
    </location>
</feature>
<evidence type="ECO:0000256" key="2">
    <source>
        <dbReference type="PROSITE-ProRule" id="PRU00335"/>
    </source>
</evidence>
<reference evidence="5 6" key="1">
    <citation type="submission" date="2018-10" db="EMBL/GenBank/DDBJ databases">
        <title>Draft genome sequence of Zhongshania sp. DSW25-10.</title>
        <authorList>
            <person name="Oh J."/>
        </authorList>
    </citation>
    <scope>NUCLEOTIDE SEQUENCE [LARGE SCALE GENOMIC DNA]</scope>
    <source>
        <strain evidence="5 6">DSW25-10</strain>
    </source>
</reference>
<dbReference type="SUPFAM" id="SSF46689">
    <property type="entry name" value="Homeodomain-like"/>
    <property type="match status" value="1"/>
</dbReference>
<dbReference type="InterPro" id="IPR009057">
    <property type="entry name" value="Homeodomain-like_sf"/>
</dbReference>
<dbReference type="Pfam" id="PF21351">
    <property type="entry name" value="TetR_C_41"/>
    <property type="match status" value="1"/>
</dbReference>
<evidence type="ECO:0000313" key="5">
    <source>
        <dbReference type="EMBL" id="RNL66736.1"/>
    </source>
</evidence>
<dbReference type="Pfam" id="PF00440">
    <property type="entry name" value="TetR_N"/>
    <property type="match status" value="1"/>
</dbReference>
<dbReference type="PROSITE" id="PS50977">
    <property type="entry name" value="HTH_TETR_2"/>
    <property type="match status" value="1"/>
</dbReference>
<protein>
    <submittedName>
        <fullName evidence="5">TetR/AcrR family transcriptional regulator</fullName>
    </submittedName>
</protein>
<keyword evidence="6" id="KW-1185">Reference proteome</keyword>
<evidence type="ECO:0000313" key="6">
    <source>
        <dbReference type="Proteomes" id="UP000274695"/>
    </source>
</evidence>
<dbReference type="PANTHER" id="PTHR43479:SF11">
    <property type="entry name" value="ACREF_ENVCD OPERON REPRESSOR-RELATED"/>
    <property type="match status" value="1"/>
</dbReference>
<dbReference type="Gene3D" id="1.10.357.10">
    <property type="entry name" value="Tetracycline Repressor, domain 2"/>
    <property type="match status" value="1"/>
</dbReference>
<sequence length="217" mass="24399">MTLASENSSARKINIRSASPKPKRQTQAERRELTQTKVLESACRIFGSKGYADTSLKDIAEDLGLTITPIYHYFGNKQSLFLAVTEAMELEFSKQIEGISFKAGKVNLIEIWDILIEMTQQPNFARIVLSDAPIILGRERWEDTSVVQAVSKIFRDQLSLFFENDNVDSLLSENDIVLLQRMLMGCFTEAALMLAANPHYDSRPLILKILAIIDGAK</sequence>
<feature type="region of interest" description="Disordered" evidence="3">
    <location>
        <begin position="1"/>
        <end position="31"/>
    </location>
</feature>
<evidence type="ECO:0000259" key="4">
    <source>
        <dbReference type="PROSITE" id="PS50977"/>
    </source>
</evidence>
<dbReference type="PROSITE" id="PS01081">
    <property type="entry name" value="HTH_TETR_1"/>
    <property type="match status" value="1"/>
</dbReference>
<dbReference type="InterPro" id="IPR050624">
    <property type="entry name" value="HTH-type_Tx_Regulator"/>
</dbReference>
<comment type="caution">
    <text evidence="5">The sequence shown here is derived from an EMBL/GenBank/DDBJ whole genome shotgun (WGS) entry which is preliminary data.</text>
</comment>
<feature type="compositionally biased region" description="Polar residues" evidence="3">
    <location>
        <begin position="1"/>
        <end position="11"/>
    </location>
</feature>
<dbReference type="PRINTS" id="PR00455">
    <property type="entry name" value="HTHTETR"/>
</dbReference>
<feature type="domain" description="HTH tetR-type" evidence="4">
    <location>
        <begin position="32"/>
        <end position="92"/>
    </location>
</feature>
<organism evidence="5 6">
    <name type="scientific">Zhongshania marina</name>
    <dbReference type="NCBI Taxonomy" id="2304603"/>
    <lineage>
        <taxon>Bacteria</taxon>
        <taxon>Pseudomonadati</taxon>
        <taxon>Pseudomonadota</taxon>
        <taxon>Gammaproteobacteria</taxon>
        <taxon>Cellvibrionales</taxon>
        <taxon>Spongiibacteraceae</taxon>
        <taxon>Zhongshania</taxon>
    </lineage>
</organism>
<keyword evidence="1 2" id="KW-0238">DNA-binding</keyword>
<gene>
    <name evidence="5" type="ORF">D0911_04145</name>
</gene>
<dbReference type="InterPro" id="IPR001647">
    <property type="entry name" value="HTH_TetR"/>
</dbReference>
<dbReference type="Proteomes" id="UP000274695">
    <property type="component" value="Unassembled WGS sequence"/>
</dbReference>
<name>A0ABX9W5Q0_9GAMM</name>
<dbReference type="InterPro" id="IPR049484">
    <property type="entry name" value="Rv0078-like_C"/>
</dbReference>
<evidence type="ECO:0000256" key="3">
    <source>
        <dbReference type="SAM" id="MobiDB-lite"/>
    </source>
</evidence>
<evidence type="ECO:0000256" key="1">
    <source>
        <dbReference type="ARBA" id="ARBA00023125"/>
    </source>
</evidence>
<accession>A0ABX9W5Q0</accession>
<proteinExistence type="predicted"/>